<gene>
    <name evidence="2" type="ORF">BpHYR1_033197</name>
</gene>
<feature type="transmembrane region" description="Helical" evidence="1">
    <location>
        <begin position="58"/>
        <end position="79"/>
    </location>
</feature>
<evidence type="ECO:0000313" key="2">
    <source>
        <dbReference type="EMBL" id="RNA12793.1"/>
    </source>
</evidence>
<comment type="caution">
    <text evidence="2">The sequence shown here is derived from an EMBL/GenBank/DDBJ whole genome shotgun (WGS) entry which is preliminary data.</text>
</comment>
<evidence type="ECO:0000256" key="1">
    <source>
        <dbReference type="SAM" id="Phobius"/>
    </source>
</evidence>
<protein>
    <submittedName>
        <fullName evidence="2">Uncharacterized protein</fullName>
    </submittedName>
</protein>
<proteinExistence type="predicted"/>
<keyword evidence="1" id="KW-0472">Membrane</keyword>
<organism evidence="2 3">
    <name type="scientific">Brachionus plicatilis</name>
    <name type="common">Marine rotifer</name>
    <name type="synonym">Brachionus muelleri</name>
    <dbReference type="NCBI Taxonomy" id="10195"/>
    <lineage>
        <taxon>Eukaryota</taxon>
        <taxon>Metazoa</taxon>
        <taxon>Spiralia</taxon>
        <taxon>Gnathifera</taxon>
        <taxon>Rotifera</taxon>
        <taxon>Eurotatoria</taxon>
        <taxon>Monogononta</taxon>
        <taxon>Pseudotrocha</taxon>
        <taxon>Ploima</taxon>
        <taxon>Brachionidae</taxon>
        <taxon>Brachionus</taxon>
    </lineage>
</organism>
<feature type="transmembrane region" description="Helical" evidence="1">
    <location>
        <begin position="20"/>
        <end position="37"/>
    </location>
</feature>
<evidence type="ECO:0000313" key="3">
    <source>
        <dbReference type="Proteomes" id="UP000276133"/>
    </source>
</evidence>
<reference evidence="2 3" key="1">
    <citation type="journal article" date="2018" name="Sci. Rep.">
        <title>Genomic signatures of local adaptation to the degree of environmental predictability in rotifers.</title>
        <authorList>
            <person name="Franch-Gras L."/>
            <person name="Hahn C."/>
            <person name="Garcia-Roger E.M."/>
            <person name="Carmona M.J."/>
            <person name="Serra M."/>
            <person name="Gomez A."/>
        </authorList>
    </citation>
    <scope>NUCLEOTIDE SEQUENCE [LARGE SCALE GENOMIC DNA]</scope>
    <source>
        <strain evidence="2">HYR1</strain>
    </source>
</reference>
<name>A0A3M7QNE3_BRAPC</name>
<keyword evidence="3" id="KW-1185">Reference proteome</keyword>
<accession>A0A3M7QNE3</accession>
<dbReference type="AlphaFoldDB" id="A0A3M7QNE3"/>
<keyword evidence="1" id="KW-0812">Transmembrane</keyword>
<sequence length="85" mass="9871">MALRNFVSSSGELRFELEKFARLMPAYIVTHSFYHLVRRFATFENFPSLNTSKKKHMIFLNTILVTFLTLKNSAVIAIARIQMSN</sequence>
<dbReference type="Proteomes" id="UP000276133">
    <property type="component" value="Unassembled WGS sequence"/>
</dbReference>
<dbReference type="EMBL" id="REGN01005613">
    <property type="protein sequence ID" value="RNA12793.1"/>
    <property type="molecule type" value="Genomic_DNA"/>
</dbReference>
<keyword evidence="1" id="KW-1133">Transmembrane helix</keyword>